<dbReference type="NCBIfam" id="TIGR01733">
    <property type="entry name" value="AA-adenyl-dom"/>
    <property type="match status" value="2"/>
</dbReference>
<dbReference type="SUPFAM" id="SSF56801">
    <property type="entry name" value="Acetyl-CoA synthetase-like"/>
    <property type="match status" value="2"/>
</dbReference>
<dbReference type="Gene3D" id="3.30.300.30">
    <property type="match status" value="2"/>
</dbReference>
<reference evidence="7" key="1">
    <citation type="journal article" date="2019" name="Int. J. Syst. Evol. Microbiol.">
        <title>The Global Catalogue of Microorganisms (GCM) 10K type strain sequencing project: providing services to taxonomists for standard genome sequencing and annotation.</title>
        <authorList>
            <consortium name="The Broad Institute Genomics Platform"/>
            <consortium name="The Broad Institute Genome Sequencing Center for Infectious Disease"/>
            <person name="Wu L."/>
            <person name="Ma J."/>
        </authorList>
    </citation>
    <scope>NUCLEOTIDE SEQUENCE [LARGE SCALE GENOMIC DNA]</scope>
    <source>
        <strain evidence="7">CCUG 59778</strain>
    </source>
</reference>
<dbReference type="InterPro" id="IPR045851">
    <property type="entry name" value="AMP-bd_C_sf"/>
</dbReference>
<dbReference type="PANTHER" id="PTHR45527">
    <property type="entry name" value="NONRIBOSOMAL PEPTIDE SYNTHETASE"/>
    <property type="match status" value="1"/>
</dbReference>
<evidence type="ECO:0000256" key="1">
    <source>
        <dbReference type="ARBA" id="ARBA00001957"/>
    </source>
</evidence>
<dbReference type="InterPro" id="IPR036736">
    <property type="entry name" value="ACP-like_sf"/>
</dbReference>
<dbReference type="InterPro" id="IPR006162">
    <property type="entry name" value="Ppantetheine_attach_site"/>
</dbReference>
<dbReference type="Pfam" id="PF00668">
    <property type="entry name" value="Condensation"/>
    <property type="match status" value="1"/>
</dbReference>
<feature type="region of interest" description="Disordered" evidence="4">
    <location>
        <begin position="492"/>
        <end position="513"/>
    </location>
</feature>
<dbReference type="Gene3D" id="3.40.50.1820">
    <property type="entry name" value="alpha/beta hydrolase"/>
    <property type="match status" value="1"/>
</dbReference>
<dbReference type="RefSeq" id="WP_378244635.1">
    <property type="nucleotide sequence ID" value="NZ_JBHSKF010000002.1"/>
</dbReference>
<dbReference type="InterPro" id="IPR000873">
    <property type="entry name" value="AMP-dep_synth/lig_dom"/>
</dbReference>
<accession>A0ABW0EK78</accession>
<feature type="domain" description="Carrier" evidence="5">
    <location>
        <begin position="1538"/>
        <end position="1615"/>
    </location>
</feature>
<evidence type="ECO:0000256" key="4">
    <source>
        <dbReference type="SAM" id="MobiDB-lite"/>
    </source>
</evidence>
<dbReference type="Gene3D" id="3.40.50.12780">
    <property type="entry name" value="N-terminal domain of ligase-like"/>
    <property type="match status" value="1"/>
</dbReference>
<dbReference type="Proteomes" id="UP001596157">
    <property type="component" value="Unassembled WGS sequence"/>
</dbReference>
<protein>
    <submittedName>
        <fullName evidence="6">Amino acid adenylation domain-containing protein</fullName>
    </submittedName>
</protein>
<dbReference type="CDD" id="cd05930">
    <property type="entry name" value="A_NRPS"/>
    <property type="match status" value="1"/>
</dbReference>
<dbReference type="InterPro" id="IPR010071">
    <property type="entry name" value="AA_adenyl_dom"/>
</dbReference>
<feature type="region of interest" description="Disordered" evidence="4">
    <location>
        <begin position="1"/>
        <end position="23"/>
    </location>
</feature>
<keyword evidence="7" id="KW-1185">Reference proteome</keyword>
<dbReference type="InterPro" id="IPR025110">
    <property type="entry name" value="AMP-bd_C"/>
</dbReference>
<evidence type="ECO:0000259" key="5">
    <source>
        <dbReference type="PROSITE" id="PS50075"/>
    </source>
</evidence>
<dbReference type="Pfam" id="PF00501">
    <property type="entry name" value="AMP-binding"/>
    <property type="match status" value="2"/>
</dbReference>
<keyword evidence="3" id="KW-0597">Phosphoprotein</keyword>
<sequence length="1631" mass="168553">MSTVTQQDTTRPFGPPGDRRYRPPTLAEAVAARAAETPEATAVECDGVVLTHAELDARAARLAGALAAGGIGPGTVVAVAVPRSVELVVALLGVVRAGAAYLPLDPDYPAERTAHMVEVGEPALILDTDRVRALAEDGPPLASCPARPDDAAYVMFTSGTTNKPKGVVITHRAIANRLAAVQEHYRLGERDRVLQKTPTGFDPSVVEVFLTLAAGATLVVARPGGHRDPAYLAVTVRAERITMIRFVASMIPLFLDEYLRDGPRGPLRLMASEGEGLPVAVADRFRAALGASATLITEYGPTEAAVGVTCLACGPREGTGLMPLGPTTPGAGIRVLDADLRPLPPGEAGELYLTGPQLAAGYLGRPAETAARFVADPHGAPGERMYRTGDLGRTRPDGDIDFLGRVDDQVKVRGHRVELGEVSGALLTHPGVEQAAAVVRTGPSGEAALVAFAVGTAAPAALAAHCARTLPAHMVPAHVVMVEALPLTPNGKLDRRALPEPADRAPQGPPPRTAAEETLCALFTEVLGVAPIGVHDDFFALGGTSLGAARLVARLRAATGAAVPAPAVFAAPTVAALAGVLARAGTARPGPAARPRPARPALSPAQQRLWFAQQWEGGAAHAVPTAWRLRGDLDVAALALALSDVVKRHEPLRTVYPVHEGVPYQRVLDECPALAVSDCPPGEVGGRLRELAATPFDLAAQPPIRAHLLATGPNEHVLLVVVHHIATDGWSATPLRRDLATAYAARRAGTAPEFAPLPVAYLDHAGWAAEQLASTEEDLLAHWAAVLDGLPAEIPLPADRDTRAPGARPGGTVDLDLDADAVAALVELARGERATPFTALHALVAALLSRLGGGTDVPIGGIVAGRDDEAVADLVGYFAGTVVLRTDLAGRPTFRELLGRARAVGLAMHAHRDLPFDRLVAHLRPERAPGRHPLCQTVLVLQPDAGPAADFAGLDCADVAVETGAATVDLTFDFAETAAGPRGVLRYAADRFDRGTAEALAARLRALLAQAVADPDRPVDDLDVLLAGEAEPLGVPRPVPAESTVHGLVSATAARTPDAPAVVFGDTTLTYRGLDSAADRLAHRLVAAGARRGDVVGVHLPRSERLVIALLAVLKAGAAYTVLDLAFPAARLRSVLAVAGARLVVAEADATDLGLPVVPVGDVLDDGTAVAGPPPVAVGAEDAACLIFTSGSTGAPKGVLAPHRALIGSLVDQDYCGFGPGDAVVQSAPVSWDAFARQIFGPLLGGGTVLPQPGQRPDPAAIAAVAARHGATVLDAAGSLFTHLCDEHPAAFAGRSWALTGGEPASAAHLAGLLGKHPGLRVVNGYGPVESMGYSTAFHAADGWSGAAVPIGRPVAGKTAVVLDERLRVVPPNVAGELYLAGVGLAHGYAGAAGMTAERFVADPSGPPGARMYRTGDLARRTADGLLECLGRTDEQVKVRGFRVEPEETRAALLGLPGVRQAAVVVREDRPGDRRLVGYVVGAGLDGDRVRYEAACLLPDHLAPAAVVVLDALPRTPNGKLDRRALPAPSVAASTGRPPATEAETVLCGLFADLLGLAAAQVGADDDFFRLGGHSLLVMRLLGRVRRDLGAELTVATVFEAPTPAALADRLATAPKARPALLARTRLKETL</sequence>
<dbReference type="SUPFAM" id="SSF47336">
    <property type="entry name" value="ACP-like"/>
    <property type="match status" value="2"/>
</dbReference>
<organism evidence="6 7">
    <name type="scientific">Actinokineospora guangxiensis</name>
    <dbReference type="NCBI Taxonomy" id="1490288"/>
    <lineage>
        <taxon>Bacteria</taxon>
        <taxon>Bacillati</taxon>
        <taxon>Actinomycetota</taxon>
        <taxon>Actinomycetes</taxon>
        <taxon>Pseudonocardiales</taxon>
        <taxon>Pseudonocardiaceae</taxon>
        <taxon>Actinokineospora</taxon>
    </lineage>
</organism>
<dbReference type="Gene3D" id="1.10.1200.10">
    <property type="entry name" value="ACP-like"/>
    <property type="match status" value="1"/>
</dbReference>
<evidence type="ECO:0000256" key="2">
    <source>
        <dbReference type="ARBA" id="ARBA00022450"/>
    </source>
</evidence>
<gene>
    <name evidence="6" type="ORF">ACFPM7_05890</name>
</gene>
<dbReference type="Pfam" id="PF13193">
    <property type="entry name" value="AMP-binding_C"/>
    <property type="match status" value="2"/>
</dbReference>
<dbReference type="Gene3D" id="3.40.50.980">
    <property type="match status" value="2"/>
</dbReference>
<evidence type="ECO:0000313" key="7">
    <source>
        <dbReference type="Proteomes" id="UP001596157"/>
    </source>
</evidence>
<dbReference type="InterPro" id="IPR001242">
    <property type="entry name" value="Condensation_dom"/>
</dbReference>
<dbReference type="SMART" id="SM00823">
    <property type="entry name" value="PKS_PP"/>
    <property type="match status" value="2"/>
</dbReference>
<dbReference type="InterPro" id="IPR009081">
    <property type="entry name" value="PP-bd_ACP"/>
</dbReference>
<dbReference type="InterPro" id="IPR023213">
    <property type="entry name" value="CAT-like_dom_sf"/>
</dbReference>
<keyword evidence="2" id="KW-0596">Phosphopantetheine</keyword>
<comment type="caution">
    <text evidence="6">The sequence shown here is derived from an EMBL/GenBank/DDBJ whole genome shotgun (WGS) entry which is preliminary data.</text>
</comment>
<feature type="compositionally biased region" description="Basic and acidic residues" evidence="4">
    <location>
        <begin position="492"/>
        <end position="503"/>
    </location>
</feature>
<dbReference type="Gene3D" id="2.30.38.10">
    <property type="entry name" value="Luciferase, Domain 3"/>
    <property type="match status" value="1"/>
</dbReference>
<dbReference type="InterPro" id="IPR020806">
    <property type="entry name" value="PKS_PP-bd"/>
</dbReference>
<dbReference type="Gene3D" id="3.30.559.30">
    <property type="entry name" value="Nonribosomal peptide synthetase, condensation domain"/>
    <property type="match status" value="1"/>
</dbReference>
<dbReference type="PROSITE" id="PS00455">
    <property type="entry name" value="AMP_BINDING"/>
    <property type="match status" value="1"/>
</dbReference>
<name>A0ABW0EK78_9PSEU</name>
<proteinExistence type="predicted"/>
<dbReference type="SUPFAM" id="SSF52777">
    <property type="entry name" value="CoA-dependent acyltransferases"/>
    <property type="match status" value="2"/>
</dbReference>
<dbReference type="InterPro" id="IPR020845">
    <property type="entry name" value="AMP-binding_CS"/>
</dbReference>
<dbReference type="PROSITE" id="PS00012">
    <property type="entry name" value="PHOSPHOPANTETHEINE"/>
    <property type="match status" value="1"/>
</dbReference>
<dbReference type="PANTHER" id="PTHR45527:SF1">
    <property type="entry name" value="FATTY ACID SYNTHASE"/>
    <property type="match status" value="1"/>
</dbReference>
<evidence type="ECO:0000256" key="3">
    <source>
        <dbReference type="ARBA" id="ARBA00022553"/>
    </source>
</evidence>
<dbReference type="InterPro" id="IPR029058">
    <property type="entry name" value="AB_hydrolase_fold"/>
</dbReference>
<dbReference type="Pfam" id="PF00550">
    <property type="entry name" value="PP-binding"/>
    <property type="match status" value="2"/>
</dbReference>
<evidence type="ECO:0000313" key="6">
    <source>
        <dbReference type="EMBL" id="MFC5286576.1"/>
    </source>
</evidence>
<comment type="cofactor">
    <cofactor evidence="1">
        <name>pantetheine 4'-phosphate</name>
        <dbReference type="ChEBI" id="CHEBI:47942"/>
    </cofactor>
</comment>
<dbReference type="PROSITE" id="PS50075">
    <property type="entry name" value="CARRIER"/>
    <property type="match status" value="2"/>
</dbReference>
<feature type="compositionally biased region" description="Polar residues" evidence="4">
    <location>
        <begin position="1"/>
        <end position="10"/>
    </location>
</feature>
<dbReference type="Gene3D" id="3.30.559.10">
    <property type="entry name" value="Chloramphenicol acetyltransferase-like domain"/>
    <property type="match status" value="1"/>
</dbReference>
<feature type="domain" description="Carrier" evidence="5">
    <location>
        <begin position="510"/>
        <end position="585"/>
    </location>
</feature>
<dbReference type="InterPro" id="IPR042099">
    <property type="entry name" value="ANL_N_sf"/>
</dbReference>
<dbReference type="EMBL" id="JBHSKF010000002">
    <property type="protein sequence ID" value="MFC5286576.1"/>
    <property type="molecule type" value="Genomic_DNA"/>
</dbReference>